<comment type="caution">
    <text evidence="2">The sequence shown here is derived from an EMBL/GenBank/DDBJ whole genome shotgun (WGS) entry which is preliminary data.</text>
</comment>
<gene>
    <name evidence="2" type="ORF">IM787_14025</name>
</gene>
<reference evidence="2 3" key="1">
    <citation type="submission" date="2020-10" db="EMBL/GenBank/DDBJ databases">
        <title>Ramlibacter sp. HM2 16S ribosomal RNA gene Genome sequencing and assembly.</title>
        <authorList>
            <person name="Kang M."/>
        </authorList>
    </citation>
    <scope>NUCLEOTIDE SEQUENCE [LARGE SCALE GENOMIC DNA]</scope>
    <source>
        <strain evidence="2 3">HM2</strain>
    </source>
</reference>
<sequence length="86" mass="10163">MAGTPSYQMHQHMMGGMQQMQSMPLSGNVDKDFVRMMRMHHLQGIQMSQMELQRGSSPEVRQMAQKIIEQQQAEVRQFDEWLRRNP</sequence>
<evidence type="ECO:0000313" key="3">
    <source>
        <dbReference type="Proteomes" id="UP000806285"/>
    </source>
</evidence>
<dbReference type="PANTHER" id="PTHR36933">
    <property type="entry name" value="SLL0788 PROTEIN"/>
    <property type="match status" value="1"/>
</dbReference>
<evidence type="ECO:0000259" key="1">
    <source>
        <dbReference type="Pfam" id="PF03713"/>
    </source>
</evidence>
<accession>A0ABR9S5B9</accession>
<dbReference type="InterPro" id="IPR005183">
    <property type="entry name" value="DUF305_CopM-like"/>
</dbReference>
<name>A0ABR9S5B9_9BURK</name>
<dbReference type="PANTHER" id="PTHR36933:SF1">
    <property type="entry name" value="SLL0788 PROTEIN"/>
    <property type="match status" value="1"/>
</dbReference>
<dbReference type="Pfam" id="PF03713">
    <property type="entry name" value="DUF305"/>
    <property type="match status" value="1"/>
</dbReference>
<protein>
    <submittedName>
        <fullName evidence="2">DUF305 domain-containing protein</fullName>
    </submittedName>
</protein>
<dbReference type="Proteomes" id="UP000806285">
    <property type="component" value="Unassembled WGS sequence"/>
</dbReference>
<dbReference type="Gene3D" id="1.20.1260.10">
    <property type="match status" value="1"/>
</dbReference>
<dbReference type="EMBL" id="JADDIV010000004">
    <property type="protein sequence ID" value="MBE7368673.1"/>
    <property type="molecule type" value="Genomic_DNA"/>
</dbReference>
<dbReference type="InterPro" id="IPR012347">
    <property type="entry name" value="Ferritin-like"/>
</dbReference>
<organism evidence="2 3">
    <name type="scientific">Ramlibacter pallidus</name>
    <dbReference type="NCBI Taxonomy" id="2780087"/>
    <lineage>
        <taxon>Bacteria</taxon>
        <taxon>Pseudomonadati</taxon>
        <taxon>Pseudomonadota</taxon>
        <taxon>Betaproteobacteria</taxon>
        <taxon>Burkholderiales</taxon>
        <taxon>Comamonadaceae</taxon>
        <taxon>Ramlibacter</taxon>
    </lineage>
</organism>
<proteinExistence type="predicted"/>
<feature type="domain" description="DUF305" evidence="1">
    <location>
        <begin position="6"/>
        <end position="82"/>
    </location>
</feature>
<evidence type="ECO:0000313" key="2">
    <source>
        <dbReference type="EMBL" id="MBE7368673.1"/>
    </source>
</evidence>
<keyword evidence="3" id="KW-1185">Reference proteome</keyword>